<dbReference type="Pfam" id="PF21687">
    <property type="entry name" value="T2SSK_1st"/>
    <property type="match status" value="1"/>
</dbReference>
<dbReference type="EMBL" id="JACOSL010000038">
    <property type="protein sequence ID" value="MBI1756692.1"/>
    <property type="molecule type" value="Genomic_DNA"/>
</dbReference>
<dbReference type="SUPFAM" id="SSF81585">
    <property type="entry name" value="PsbU/PolX domain-like"/>
    <property type="match status" value="2"/>
</dbReference>
<dbReference type="Pfam" id="PF12836">
    <property type="entry name" value="HHH_3"/>
    <property type="match status" value="1"/>
</dbReference>
<evidence type="ECO:0000256" key="5">
    <source>
        <dbReference type="ARBA" id="ARBA00022519"/>
    </source>
</evidence>
<dbReference type="InterPro" id="IPR049031">
    <property type="entry name" value="T2SSK_SAM-like_1st"/>
</dbReference>
<evidence type="ECO:0000256" key="9">
    <source>
        <dbReference type="ARBA" id="ARBA00023136"/>
    </source>
</evidence>
<comment type="subcellular location">
    <subcellularLocation>
        <location evidence="1">Cell inner membrane</location>
    </subcellularLocation>
</comment>
<dbReference type="GO" id="GO:0009306">
    <property type="term" value="P:protein secretion"/>
    <property type="evidence" value="ECO:0007669"/>
    <property type="project" value="InterPro"/>
</dbReference>
<evidence type="ECO:0000259" key="10">
    <source>
        <dbReference type="Pfam" id="PF21687"/>
    </source>
</evidence>
<name>A0A931LSQ7_FIMGI</name>
<dbReference type="AlphaFoldDB" id="A0A931LSQ7"/>
<evidence type="ECO:0000313" key="12">
    <source>
        <dbReference type="Proteomes" id="UP000727962"/>
    </source>
</evidence>
<sequence>MKRRGVTFVVIVVLLAGLVSILASVAATHRVDVKARINRMERRRADAAARAAVERAIAVLAAQTGGTTTQQQDWATLGNNGADNFVVGSLSFRLKVVDAGAQVNLNTADQAQLERLPLTAEQIDSLLDWRSTGQTARALGAKDDYYHGLAVPYNTKLRALDTFDELLQIRGFTPQTMYEPQNPSSSAIVTNATSQPTLYDLATVDSVARNVGPSGQPRVNINTAPLPRLQQSGLPQNLVIQIMARRQTPFTSMAQVLALPGMNNRAAGALLDGFSVGGATTVSGRLNLNTASQDALVTLPGITSDIASQIVSRQPQGIASFADLLSVPGFNVALAQRISDRISLNSDGFLLQIEAKAGSSVAYFQVLVRTDGATPRFFRMEEAPYSDMPARWNWQDATNDVQLGHLP</sequence>
<keyword evidence="6" id="KW-0812">Transmembrane</keyword>
<keyword evidence="4" id="KW-1003">Cell membrane</keyword>
<accession>A0A931LSQ7</accession>
<dbReference type="PANTHER" id="PTHR38831">
    <property type="entry name" value="TYPE II SECRETION SYSTEM PROTEIN K"/>
    <property type="match status" value="1"/>
</dbReference>
<dbReference type="SUPFAM" id="SSF158544">
    <property type="entry name" value="GspK insert domain-like"/>
    <property type="match status" value="1"/>
</dbReference>
<protein>
    <submittedName>
        <fullName evidence="11">General secretion pathway protein GspK</fullName>
    </submittedName>
</protein>
<evidence type="ECO:0000256" key="3">
    <source>
        <dbReference type="ARBA" id="ARBA00022448"/>
    </source>
</evidence>
<dbReference type="Gene3D" id="1.10.150.320">
    <property type="entry name" value="Photosystem II 12 kDa extrinsic protein"/>
    <property type="match status" value="1"/>
</dbReference>
<evidence type="ECO:0000256" key="1">
    <source>
        <dbReference type="ARBA" id="ARBA00004533"/>
    </source>
</evidence>
<reference evidence="11" key="1">
    <citation type="submission" date="2020-07" db="EMBL/GenBank/DDBJ databases">
        <title>Huge and variable diversity of episymbiotic CPR bacteria and DPANN archaea in groundwater ecosystems.</title>
        <authorList>
            <person name="He C.Y."/>
            <person name="Keren R."/>
            <person name="Whittaker M."/>
            <person name="Farag I.F."/>
            <person name="Doudna J."/>
            <person name="Cate J.H.D."/>
            <person name="Banfield J.F."/>
        </authorList>
    </citation>
    <scope>NUCLEOTIDE SEQUENCE</scope>
    <source>
        <strain evidence="11">NC_groundwater_17_Pr7_B-0.1um_64_12</strain>
    </source>
</reference>
<feature type="domain" description="T2SS protein K first SAM-like" evidence="10">
    <location>
        <begin position="120"/>
        <end position="177"/>
    </location>
</feature>
<comment type="similarity">
    <text evidence="2">Belongs to the GSP K family.</text>
</comment>
<comment type="caution">
    <text evidence="11">The sequence shown here is derived from an EMBL/GenBank/DDBJ whole genome shotgun (WGS) entry which is preliminary data.</text>
</comment>
<evidence type="ECO:0000256" key="6">
    <source>
        <dbReference type="ARBA" id="ARBA00022692"/>
    </source>
</evidence>
<organism evidence="11 12">
    <name type="scientific">Fimbriimonas ginsengisoli</name>
    <dbReference type="NCBI Taxonomy" id="1005039"/>
    <lineage>
        <taxon>Bacteria</taxon>
        <taxon>Bacillati</taxon>
        <taxon>Armatimonadota</taxon>
        <taxon>Fimbriimonadia</taxon>
        <taxon>Fimbriimonadales</taxon>
        <taxon>Fimbriimonadaceae</taxon>
        <taxon>Fimbriimonas</taxon>
    </lineage>
</organism>
<keyword evidence="7" id="KW-0653">Protein transport</keyword>
<evidence type="ECO:0000256" key="8">
    <source>
        <dbReference type="ARBA" id="ARBA00022989"/>
    </source>
</evidence>
<dbReference type="PANTHER" id="PTHR38831:SF2">
    <property type="entry name" value="TYPE II SECRETION SYSTEM PROTEIN K"/>
    <property type="match status" value="1"/>
</dbReference>
<evidence type="ECO:0000256" key="4">
    <source>
        <dbReference type="ARBA" id="ARBA00022475"/>
    </source>
</evidence>
<keyword evidence="9" id="KW-0472">Membrane</keyword>
<keyword evidence="5" id="KW-0997">Cell inner membrane</keyword>
<evidence type="ECO:0000313" key="11">
    <source>
        <dbReference type="EMBL" id="MBI1756692.1"/>
    </source>
</evidence>
<dbReference type="InterPro" id="IPR005628">
    <property type="entry name" value="GspK"/>
</dbReference>
<dbReference type="Gene3D" id="1.10.40.60">
    <property type="entry name" value="EpsJ-like"/>
    <property type="match status" value="1"/>
</dbReference>
<proteinExistence type="inferred from homology"/>
<evidence type="ECO:0000256" key="7">
    <source>
        <dbReference type="ARBA" id="ARBA00022927"/>
    </source>
</evidence>
<gene>
    <name evidence="11" type="ORF">HYR64_06245</name>
</gene>
<keyword evidence="8" id="KW-1133">Transmembrane helix</keyword>
<keyword evidence="3" id="KW-0813">Transport</keyword>
<evidence type="ECO:0000256" key="2">
    <source>
        <dbReference type="ARBA" id="ARBA00007246"/>
    </source>
</evidence>
<dbReference type="GO" id="GO:0005886">
    <property type="term" value="C:plasma membrane"/>
    <property type="evidence" value="ECO:0007669"/>
    <property type="project" value="UniProtKB-SubCell"/>
</dbReference>
<dbReference type="InterPro" id="IPR038072">
    <property type="entry name" value="GspK_central_sf"/>
</dbReference>
<dbReference type="Proteomes" id="UP000727962">
    <property type="component" value="Unassembled WGS sequence"/>
</dbReference>